<comment type="caution">
    <text evidence="24">The sequence shown here is derived from an EMBL/GenBank/DDBJ whole genome shotgun (WGS) entry which is preliminary data.</text>
</comment>
<dbReference type="InterPro" id="IPR000867">
    <property type="entry name" value="IGFBP-like"/>
</dbReference>
<dbReference type="GO" id="GO:0005524">
    <property type="term" value="F:ATP binding"/>
    <property type="evidence" value="ECO:0007669"/>
    <property type="project" value="UniProtKB-UniRule"/>
</dbReference>
<keyword evidence="6 20" id="KW-0808">Transferase</keyword>
<dbReference type="InterPro" id="IPR027483">
    <property type="entry name" value="PInositol-4-P-4/5-kinase_C_sf"/>
</dbReference>
<dbReference type="EC" id="2.7.1.149" evidence="17"/>
<evidence type="ECO:0000256" key="14">
    <source>
        <dbReference type="ARBA" id="ARBA00036478"/>
    </source>
</evidence>
<keyword evidence="8 20" id="KW-0418">Kinase</keyword>
<dbReference type="CDD" id="cd00191">
    <property type="entry name" value="TY"/>
    <property type="match status" value="1"/>
</dbReference>
<evidence type="ECO:0000256" key="20">
    <source>
        <dbReference type="PROSITE-ProRule" id="PRU00781"/>
    </source>
</evidence>
<evidence type="ECO:0000256" key="2">
    <source>
        <dbReference type="ARBA" id="ARBA00004496"/>
    </source>
</evidence>
<evidence type="ECO:0000256" key="21">
    <source>
        <dbReference type="SAM" id="MobiDB-lite"/>
    </source>
</evidence>
<dbReference type="SMART" id="SM00121">
    <property type="entry name" value="IB"/>
    <property type="match status" value="1"/>
</dbReference>
<evidence type="ECO:0000256" key="18">
    <source>
        <dbReference type="ARBA" id="ARBA00039392"/>
    </source>
</evidence>
<dbReference type="SUPFAM" id="SSF57184">
    <property type="entry name" value="Growth factor receptor domain"/>
    <property type="match status" value="1"/>
</dbReference>
<dbReference type="PROSITE" id="PS51455">
    <property type="entry name" value="PIPK"/>
    <property type="match status" value="1"/>
</dbReference>
<comment type="catalytic activity">
    <reaction evidence="15">
        <text>a 1,2-diacyl-sn-glycero-3-phospho-(1D-myo-inositol-5-phosphate) + ATP = a 1,2-diacyl-sn-glycero-3-phospho-(1D-myo-inositol-4,5-bisphosphate) + ADP + H(+)</text>
        <dbReference type="Rhea" id="RHEA:12280"/>
        <dbReference type="ChEBI" id="CHEBI:15378"/>
        <dbReference type="ChEBI" id="CHEBI:30616"/>
        <dbReference type="ChEBI" id="CHEBI:57795"/>
        <dbReference type="ChEBI" id="CHEBI:58456"/>
        <dbReference type="ChEBI" id="CHEBI:456216"/>
        <dbReference type="EC" id="2.7.1.149"/>
    </reaction>
    <physiologicalReaction direction="left-to-right" evidence="15">
        <dbReference type="Rhea" id="RHEA:12281"/>
    </physiologicalReaction>
</comment>
<dbReference type="InterPro" id="IPR023610">
    <property type="entry name" value="PInositol-4/5-P-5/4-kinase"/>
</dbReference>
<evidence type="ECO:0000256" key="17">
    <source>
        <dbReference type="ARBA" id="ARBA00039039"/>
    </source>
</evidence>
<feature type="compositionally biased region" description="Polar residues" evidence="21">
    <location>
        <begin position="502"/>
        <end position="519"/>
    </location>
</feature>
<evidence type="ECO:0000256" key="8">
    <source>
        <dbReference type="ARBA" id="ARBA00022777"/>
    </source>
</evidence>
<dbReference type="EMBL" id="JAUCMX010000023">
    <property type="protein sequence ID" value="KAK3512720.1"/>
    <property type="molecule type" value="Genomic_DNA"/>
</dbReference>
<feature type="chain" id="PRO_5042138683" description="Phosphatidylinositol 5-phosphate 4-kinase type-2 gamma" evidence="22">
    <location>
        <begin position="24"/>
        <end position="603"/>
    </location>
</feature>
<keyword evidence="10 20" id="KW-0067">ATP-binding</keyword>
<dbReference type="SUPFAM" id="SSF56104">
    <property type="entry name" value="SAICAR synthase-like"/>
    <property type="match status" value="1"/>
</dbReference>
<dbReference type="GO" id="GO:0005576">
    <property type="term" value="C:extracellular region"/>
    <property type="evidence" value="ECO:0007669"/>
    <property type="project" value="UniProtKB-SubCell"/>
</dbReference>
<reference evidence="24" key="1">
    <citation type="submission" date="2023-06" db="EMBL/GenBank/DDBJ databases">
        <title>Male Hemibagrus guttatus genome.</title>
        <authorList>
            <person name="Bian C."/>
        </authorList>
    </citation>
    <scope>NUCLEOTIDE SEQUENCE</scope>
    <source>
        <strain evidence="24">Male_cb2023</strain>
        <tissue evidence="24">Muscle</tissue>
    </source>
</reference>
<dbReference type="Gene3D" id="3.30.800.10">
    <property type="entry name" value="Phosphatidylinositol Phosphate Kinase II Beta"/>
    <property type="match status" value="1"/>
</dbReference>
<keyword evidence="7 20" id="KW-0547">Nucleotide-binding</keyword>
<dbReference type="InterPro" id="IPR002498">
    <property type="entry name" value="PInositol-4-P-4/5-kinase_core"/>
</dbReference>
<dbReference type="Pfam" id="PF00086">
    <property type="entry name" value="Thyroglobulin_1"/>
    <property type="match status" value="1"/>
</dbReference>
<evidence type="ECO:0000313" key="25">
    <source>
        <dbReference type="Proteomes" id="UP001274896"/>
    </source>
</evidence>
<dbReference type="CDD" id="cd17305">
    <property type="entry name" value="PIPKc_PIP5KII"/>
    <property type="match status" value="1"/>
</dbReference>
<evidence type="ECO:0000256" key="4">
    <source>
        <dbReference type="ARBA" id="ARBA00022490"/>
    </source>
</evidence>
<protein>
    <recommendedName>
        <fullName evidence="18">Phosphatidylinositol 5-phosphate 4-kinase type-2 gamma</fullName>
        <ecNumber evidence="17">2.7.1.149</ecNumber>
    </recommendedName>
    <alternativeName>
        <fullName evidence="19">Phosphatidylinositol 5-phosphate 4-kinase type II gamma</fullName>
    </alternativeName>
</protein>
<dbReference type="GO" id="GO:0016309">
    <property type="term" value="F:1-phosphatidylinositol-5-phosphate 4-kinase activity"/>
    <property type="evidence" value="ECO:0007669"/>
    <property type="project" value="UniProtKB-EC"/>
</dbReference>
<evidence type="ECO:0000256" key="19">
    <source>
        <dbReference type="ARBA" id="ARBA00041993"/>
    </source>
</evidence>
<keyword evidence="9" id="KW-0256">Endoplasmic reticulum</keyword>
<dbReference type="GO" id="GO:0016308">
    <property type="term" value="F:1-phosphatidylinositol-4-phosphate 5-kinase activity"/>
    <property type="evidence" value="ECO:0007669"/>
    <property type="project" value="TreeGrafter"/>
</dbReference>
<dbReference type="InterPro" id="IPR000716">
    <property type="entry name" value="Thyroglobulin_1"/>
</dbReference>
<dbReference type="GO" id="GO:0005783">
    <property type="term" value="C:endoplasmic reticulum"/>
    <property type="evidence" value="ECO:0007669"/>
    <property type="project" value="UniProtKB-SubCell"/>
</dbReference>
<gene>
    <name evidence="24" type="ORF">QTP70_023505</name>
</gene>
<evidence type="ECO:0000313" key="24">
    <source>
        <dbReference type="EMBL" id="KAK3512720.1"/>
    </source>
</evidence>
<dbReference type="SMART" id="SM00330">
    <property type="entry name" value="PIPKc"/>
    <property type="match status" value="1"/>
</dbReference>
<dbReference type="GO" id="GO:0005886">
    <property type="term" value="C:plasma membrane"/>
    <property type="evidence" value="ECO:0007669"/>
    <property type="project" value="TreeGrafter"/>
</dbReference>
<organism evidence="24 25">
    <name type="scientific">Hemibagrus guttatus</name>
    <dbReference type="NCBI Taxonomy" id="175788"/>
    <lineage>
        <taxon>Eukaryota</taxon>
        <taxon>Metazoa</taxon>
        <taxon>Chordata</taxon>
        <taxon>Craniata</taxon>
        <taxon>Vertebrata</taxon>
        <taxon>Euteleostomi</taxon>
        <taxon>Actinopterygii</taxon>
        <taxon>Neopterygii</taxon>
        <taxon>Teleostei</taxon>
        <taxon>Ostariophysi</taxon>
        <taxon>Siluriformes</taxon>
        <taxon>Bagridae</taxon>
        <taxon>Hemibagrus</taxon>
    </lineage>
</organism>
<proteinExistence type="predicted"/>
<sequence length="603" mass="68824">MASLRNLLMLLITVQLHLSSTSSINVRKSSSSGKRQGVVSQSPEEGTSALALGEACGVYTLACGRGLRCFPPEGDQSPLQSLLQGKGVCRSIKVSMQKTTTTGNQRTCFFPKGPCRRLLMSLLQKLELTVIQTDRDIYIPNCDKNGYFKRKQCLETHIWRTTSGTLVFLNSMASPKSISISNPPPSKLRRTKSKKKHFVHQKVEVFRASDPVLSVFTWGINHTVSDMLHLPAPVMLLPDDFKANSKIKVNYHLFNKENLPGHFKFKEYCPQVFRNLRERFGIEDQDYQVTWHSVRSSPLKDSEAHDEHLLLSSYDRLFIIKQISSEEVEDMHNILSDYHQHIVKSHGVTLLPQFLGMYRVTVNNEDTYFIIMRNMFSHRLTIHTKYDLKGSLVSREASDKEKEMFKEMFKHWSSQEKDLPTFKDMDFRNNMQRIYVSDEEKEKLMEKLNRDVDFLVRLKLMDYSLLLGIHDMDKGEREDEEEDEDSACEAEEEQENGMSVLASVSPSTSPEGGASSVPTRKTTTLAEFDPRVDVYGIQSASAAPQREVYFMGLINILTHYDTKKKAAHAAKTVKHGSGAEISTVHPEQYGKRFLEFITNIFTH</sequence>
<comment type="catalytic activity">
    <reaction evidence="16">
        <text>1,2-dihexadecanoyl-sn-glycero-3-phospho-(1D-myo-inositol-5-phosphate) + GTP = 1,2-dihexadecanoyl-sn-glycero-3-phospho-(1D-myo-inositol-4,5-bisphosphate) + GDP + H(+)</text>
        <dbReference type="Rhea" id="RHEA:55964"/>
        <dbReference type="ChEBI" id="CHEBI:15378"/>
        <dbReference type="ChEBI" id="CHEBI:37565"/>
        <dbReference type="ChEBI" id="CHEBI:58189"/>
        <dbReference type="ChEBI" id="CHEBI:83423"/>
        <dbReference type="ChEBI" id="CHEBI:84968"/>
    </reaction>
    <physiologicalReaction direction="left-to-right" evidence="16">
        <dbReference type="Rhea" id="RHEA:55965"/>
    </physiologicalReaction>
</comment>
<keyword evidence="4" id="KW-0963">Cytoplasm</keyword>
<comment type="subcellular location">
    <subcellularLocation>
        <location evidence="2">Cytoplasm</location>
    </subcellularLocation>
    <subcellularLocation>
        <location evidence="1">Endoplasmic reticulum</location>
    </subcellularLocation>
    <subcellularLocation>
        <location evidence="3">Secreted</location>
    </subcellularLocation>
</comment>
<dbReference type="SUPFAM" id="SSF57610">
    <property type="entry name" value="Thyroglobulin type-1 domain"/>
    <property type="match status" value="1"/>
</dbReference>
<keyword evidence="25" id="KW-1185">Reference proteome</keyword>
<keyword evidence="13" id="KW-0340">Growth factor binding</keyword>
<feature type="domain" description="PIPK" evidence="23">
    <location>
        <begin position="208"/>
        <end position="601"/>
    </location>
</feature>
<dbReference type="Gene3D" id="4.10.800.10">
    <property type="entry name" value="Thyroglobulin type-1"/>
    <property type="match status" value="1"/>
</dbReference>
<dbReference type="Pfam" id="PF01504">
    <property type="entry name" value="PIP5K"/>
    <property type="match status" value="1"/>
</dbReference>
<dbReference type="PANTHER" id="PTHR23086:SF35">
    <property type="entry name" value="PHOSPHATIDYLINOSITOL 5-PHOSPHATE 4-KINASE TYPE-2 GAMMA"/>
    <property type="match status" value="1"/>
</dbReference>
<dbReference type="AlphaFoldDB" id="A0AAE0Q3H1"/>
<dbReference type="InterPro" id="IPR036857">
    <property type="entry name" value="Thyroglobulin_1_sf"/>
</dbReference>
<dbReference type="Gene3D" id="4.10.40.20">
    <property type="match status" value="1"/>
</dbReference>
<keyword evidence="11" id="KW-0443">Lipid metabolism</keyword>
<dbReference type="InterPro" id="IPR009030">
    <property type="entry name" value="Growth_fac_rcpt_cys_sf"/>
</dbReference>
<dbReference type="FunFam" id="3.30.800.10:FF:000002">
    <property type="entry name" value="Phosphatidylinositol 5-phosphate 4-kinase type-2 beta"/>
    <property type="match status" value="1"/>
</dbReference>
<evidence type="ECO:0000256" key="11">
    <source>
        <dbReference type="ARBA" id="ARBA00023098"/>
    </source>
</evidence>
<evidence type="ECO:0000256" key="5">
    <source>
        <dbReference type="ARBA" id="ARBA00022525"/>
    </source>
</evidence>
<dbReference type="Proteomes" id="UP001274896">
    <property type="component" value="Unassembled WGS sequence"/>
</dbReference>
<dbReference type="Gene3D" id="3.30.810.10">
    <property type="entry name" value="2-Layer Sandwich"/>
    <property type="match status" value="1"/>
</dbReference>
<evidence type="ECO:0000256" key="6">
    <source>
        <dbReference type="ARBA" id="ARBA00022679"/>
    </source>
</evidence>
<evidence type="ECO:0000256" key="13">
    <source>
        <dbReference type="ARBA" id="ARBA00023183"/>
    </source>
</evidence>
<accession>A0AAE0Q3H1</accession>
<feature type="signal peptide" evidence="22">
    <location>
        <begin position="1"/>
        <end position="23"/>
    </location>
</feature>
<evidence type="ECO:0000256" key="9">
    <source>
        <dbReference type="ARBA" id="ARBA00022824"/>
    </source>
</evidence>
<dbReference type="InterPro" id="IPR027484">
    <property type="entry name" value="PInositol-4-P-5-kinase_N"/>
</dbReference>
<comment type="catalytic activity">
    <reaction evidence="14">
        <text>1,2-dihexadecanoyl-sn-glycero-3-phospho-(1D-myo-inositol-5-phosphate) + ATP = 1,2-dihexadecanoyl-sn-glycero-3-phospho-(1D-myo-inositol-4,5-bisphosphate) + ADP + H(+)</text>
        <dbReference type="Rhea" id="RHEA:55992"/>
        <dbReference type="ChEBI" id="CHEBI:15378"/>
        <dbReference type="ChEBI" id="CHEBI:30616"/>
        <dbReference type="ChEBI" id="CHEBI:83423"/>
        <dbReference type="ChEBI" id="CHEBI:84968"/>
        <dbReference type="ChEBI" id="CHEBI:456216"/>
    </reaction>
    <physiologicalReaction direction="left-to-right" evidence="14">
        <dbReference type="Rhea" id="RHEA:55993"/>
    </physiologicalReaction>
</comment>
<evidence type="ECO:0000256" key="3">
    <source>
        <dbReference type="ARBA" id="ARBA00004613"/>
    </source>
</evidence>
<dbReference type="PANTHER" id="PTHR23086">
    <property type="entry name" value="PHOSPHATIDYLINOSITOL-4-PHOSPHATE 5-KINASE"/>
    <property type="match status" value="1"/>
</dbReference>
<dbReference type="FunFam" id="4.10.40.20:FF:000005">
    <property type="entry name" value="Insulin-like growth factor-binding protein 6"/>
    <property type="match status" value="1"/>
</dbReference>
<dbReference type="GO" id="GO:0046854">
    <property type="term" value="P:phosphatidylinositol phosphate biosynthetic process"/>
    <property type="evidence" value="ECO:0007669"/>
    <property type="project" value="TreeGrafter"/>
</dbReference>
<name>A0AAE0Q3H1_9TELE</name>
<dbReference type="PRINTS" id="PR01976">
    <property type="entry name" value="IGFBPFAMILY"/>
</dbReference>
<evidence type="ECO:0000256" key="22">
    <source>
        <dbReference type="SAM" id="SignalP"/>
    </source>
</evidence>
<keyword evidence="5" id="KW-0964">Secreted</keyword>
<evidence type="ECO:0000256" key="7">
    <source>
        <dbReference type="ARBA" id="ARBA00022741"/>
    </source>
</evidence>
<evidence type="ECO:0000259" key="23">
    <source>
        <dbReference type="PROSITE" id="PS51455"/>
    </source>
</evidence>
<evidence type="ECO:0000256" key="10">
    <source>
        <dbReference type="ARBA" id="ARBA00022840"/>
    </source>
</evidence>
<evidence type="ECO:0000256" key="12">
    <source>
        <dbReference type="ARBA" id="ARBA00023157"/>
    </source>
</evidence>
<keyword evidence="12" id="KW-1015">Disulfide bond</keyword>
<evidence type="ECO:0000256" key="16">
    <source>
        <dbReference type="ARBA" id="ARBA00036950"/>
    </source>
</evidence>
<feature type="region of interest" description="Disordered" evidence="21">
    <location>
        <begin position="474"/>
        <end position="519"/>
    </location>
</feature>
<evidence type="ECO:0000256" key="15">
    <source>
        <dbReference type="ARBA" id="ARBA00036698"/>
    </source>
</evidence>
<evidence type="ECO:0000256" key="1">
    <source>
        <dbReference type="ARBA" id="ARBA00004240"/>
    </source>
</evidence>
<feature type="compositionally biased region" description="Acidic residues" evidence="21">
    <location>
        <begin position="478"/>
        <end position="495"/>
    </location>
</feature>
<keyword evidence="22" id="KW-0732">Signal</keyword>
<dbReference type="InterPro" id="IPR022321">
    <property type="entry name" value="IGFBP_1-6_chordata"/>
</dbReference>
<dbReference type="GO" id="GO:0005520">
    <property type="term" value="F:insulin-like growth factor binding"/>
    <property type="evidence" value="ECO:0007669"/>
    <property type="project" value="InterPro"/>
</dbReference>